<dbReference type="Proteomes" id="UP000584642">
    <property type="component" value="Unassembled WGS sequence"/>
</dbReference>
<evidence type="ECO:0000313" key="3">
    <source>
        <dbReference type="Proteomes" id="UP000584642"/>
    </source>
</evidence>
<sequence length="538" mass="59091">MSMDRRALIEALDEIARGDATPQDAAVTVRDAFLAFDGAGSLGEHVYAALRDMTWHTLTSRAYTDDLAGWFDVVGHAAALAVHAGEHEVARRLRVLGDLIGQSARFVELQPSDEILDRKHVVRILRLLRKEGDPVPRARLAAETGLANANLSRVLAMLGSHGLVQRRSAGKEALFTITQAGVAALERREGEGGHQEVTRVDPWEHAPVAIGIWEPQGALASHSKAMTEFFDPLNPQPDFRSWQTYLGETARAERRGGSELVREFDLGKGRWIECREAVSETGQRIVVVHDITTHKARERALKNEREALLAREAKQRAALAAAEAQLHAFRSIHGGLREELVETTISMSQNLRSCIRMAAHNPPPMYATLLDLDKHLRALQVAGKNIYSLPVPLGERPPLEIRDPHQMIGETIDVVNTLSESKITLDYGKIDRIRISATIVQSALGQILLALLRNRDAGYAYRLHASVEQKFLVVSLAPTSGPAEGTADWVPTGRASPFRSTTSEFQCWGAVGELGGYFDVQPGDGDEVVRLSFPCEPA</sequence>
<dbReference type="RefSeq" id="WP_180280524.1">
    <property type="nucleotide sequence ID" value="NZ_JABFDB010000001.1"/>
</dbReference>
<dbReference type="Gene3D" id="1.10.10.10">
    <property type="entry name" value="Winged helix-like DNA-binding domain superfamily/Winged helix DNA-binding domain"/>
    <property type="match status" value="1"/>
</dbReference>
<dbReference type="EMBL" id="JABFDB010000001">
    <property type="protein sequence ID" value="NYZ18811.1"/>
    <property type="molecule type" value="Genomic_DNA"/>
</dbReference>
<keyword evidence="3" id="KW-1185">Reference proteome</keyword>
<dbReference type="InterPro" id="IPR011991">
    <property type="entry name" value="ArsR-like_HTH"/>
</dbReference>
<evidence type="ECO:0000313" key="2">
    <source>
        <dbReference type="EMBL" id="NYZ18811.1"/>
    </source>
</evidence>
<dbReference type="InterPro" id="IPR036390">
    <property type="entry name" value="WH_DNA-bd_sf"/>
</dbReference>
<dbReference type="SUPFAM" id="SSF46785">
    <property type="entry name" value="Winged helix' DNA-binding domain"/>
    <property type="match status" value="1"/>
</dbReference>
<dbReference type="Pfam" id="PF09339">
    <property type="entry name" value="HTH_IclR"/>
    <property type="match status" value="1"/>
</dbReference>
<feature type="domain" description="HTH iclR-type" evidence="1">
    <location>
        <begin position="122"/>
        <end position="167"/>
    </location>
</feature>
<comment type="caution">
    <text evidence="2">The sequence shown here is derived from an EMBL/GenBank/DDBJ whole genome shotgun (WGS) entry which is preliminary data.</text>
</comment>
<name>A0ABX2T3U1_9PROT</name>
<protein>
    <submittedName>
        <fullName evidence="2">Winged helix-turn-helix transcriptional regulator</fullName>
    </submittedName>
</protein>
<reference evidence="2 3" key="1">
    <citation type="submission" date="2020-05" db="EMBL/GenBank/DDBJ databases">
        <title>Azospirillum oleiclasticum sp. nov, a nitrogen-fixing and heavy crude oil-emulsifying bacterium isolated from the crude oil of Yumen Oilfield.</title>
        <authorList>
            <person name="Wu D."/>
            <person name="Cai M."/>
            <person name="Zhang X."/>
        </authorList>
    </citation>
    <scope>NUCLEOTIDE SEQUENCE [LARGE SCALE GENOMIC DNA]</scope>
    <source>
        <strain evidence="2 3">ROY-1-1-2</strain>
    </source>
</reference>
<dbReference type="InterPro" id="IPR036388">
    <property type="entry name" value="WH-like_DNA-bd_sf"/>
</dbReference>
<gene>
    <name evidence="2" type="ORF">HND93_03735</name>
</gene>
<organism evidence="2 3">
    <name type="scientific">Azospirillum oleiclasticum</name>
    <dbReference type="NCBI Taxonomy" id="2735135"/>
    <lineage>
        <taxon>Bacteria</taxon>
        <taxon>Pseudomonadati</taxon>
        <taxon>Pseudomonadota</taxon>
        <taxon>Alphaproteobacteria</taxon>
        <taxon>Rhodospirillales</taxon>
        <taxon>Azospirillaceae</taxon>
        <taxon>Azospirillum</taxon>
    </lineage>
</organism>
<accession>A0ABX2T3U1</accession>
<proteinExistence type="predicted"/>
<evidence type="ECO:0000259" key="1">
    <source>
        <dbReference type="Pfam" id="PF09339"/>
    </source>
</evidence>
<dbReference type="InterPro" id="IPR005471">
    <property type="entry name" value="Tscrpt_reg_IclR_N"/>
</dbReference>
<dbReference type="CDD" id="cd00090">
    <property type="entry name" value="HTH_ARSR"/>
    <property type="match status" value="1"/>
</dbReference>